<evidence type="ECO:0000313" key="3">
    <source>
        <dbReference type="EMBL" id="WEY84660.1"/>
    </source>
</evidence>
<feature type="transmembrane region" description="Helical" evidence="2">
    <location>
        <begin position="136"/>
        <end position="159"/>
    </location>
</feature>
<evidence type="ECO:0000313" key="4">
    <source>
        <dbReference type="Proteomes" id="UP001214898"/>
    </source>
</evidence>
<evidence type="ECO:0008006" key="5">
    <source>
        <dbReference type="Google" id="ProtNLM"/>
    </source>
</evidence>
<reference evidence="3" key="1">
    <citation type="submission" date="2025-02" db="EMBL/GenBank/DDBJ databases">
        <title>Complete genome sequences of 52 Bacillus and Priestia strains isolated from West-African fermentations and 26 reference strains from the DSMZ collection.</title>
        <authorList>
            <person name="Wiedenbein E.S."/>
            <person name="Canoy T.S."/>
            <person name="Hui Y."/>
            <person name="Parkouda C."/>
            <person name="Dawende C."/>
            <person name="Ametefe E."/>
            <person name="Jespersen L."/>
            <person name="Nielsen D.S."/>
        </authorList>
    </citation>
    <scope>NUCLEOTIDE SEQUENCE</scope>
    <source>
        <strain evidence="3">PRO56</strain>
    </source>
</reference>
<name>A0AAX3RL24_BACIU</name>
<keyword evidence="2" id="KW-1133">Transmembrane helix</keyword>
<protein>
    <recommendedName>
        <fullName evidence="5">Integral inner membrane protein</fullName>
    </recommendedName>
</protein>
<organism evidence="3 4">
    <name type="scientific">Bacillus subtilis</name>
    <dbReference type="NCBI Taxonomy" id="1423"/>
    <lineage>
        <taxon>Bacteria</taxon>
        <taxon>Bacillati</taxon>
        <taxon>Bacillota</taxon>
        <taxon>Bacilli</taxon>
        <taxon>Bacillales</taxon>
        <taxon>Bacillaceae</taxon>
        <taxon>Bacillus</taxon>
    </lineage>
</organism>
<keyword evidence="2" id="KW-0812">Transmembrane</keyword>
<feature type="transmembrane region" description="Helical" evidence="2">
    <location>
        <begin position="201"/>
        <end position="221"/>
    </location>
</feature>
<dbReference type="Proteomes" id="UP001214898">
    <property type="component" value="Chromosome"/>
</dbReference>
<sequence>MTEERKETFEEEEINQSERIDADEEPLSRMSRKASRQSKQKQKQKQKPRQERGESTVKDKLASVWAAINRYCGFAFSILKSPAKTVVTDGFSHYKYGLISMLIFSIIFSIGNWFQLKASWNRPLGFGERHHAFYDGFLVVLVYLLIFFAVMVFAIWAVSRYMMKQKVTFREAAAVLGSLLVPVIAVSILWLIFAIVNIPMLTVLFTVLILFSIFFIIALYVQRVYQAAQDAPIDYIYCVFAVVAIALLFTAVTWPFISEYFTASLIPL</sequence>
<keyword evidence="2" id="KW-0472">Membrane</keyword>
<proteinExistence type="predicted"/>
<feature type="transmembrane region" description="Helical" evidence="2">
    <location>
        <begin position="233"/>
        <end position="257"/>
    </location>
</feature>
<feature type="region of interest" description="Disordered" evidence="1">
    <location>
        <begin position="1"/>
        <end position="56"/>
    </location>
</feature>
<feature type="transmembrane region" description="Helical" evidence="2">
    <location>
        <begin position="96"/>
        <end position="116"/>
    </location>
</feature>
<evidence type="ECO:0000256" key="2">
    <source>
        <dbReference type="SAM" id="Phobius"/>
    </source>
</evidence>
<feature type="compositionally biased region" description="Basic residues" evidence="1">
    <location>
        <begin position="30"/>
        <end position="47"/>
    </location>
</feature>
<gene>
    <name evidence="3" type="ORF">P5633_20840</name>
</gene>
<feature type="transmembrane region" description="Helical" evidence="2">
    <location>
        <begin position="171"/>
        <end position="195"/>
    </location>
</feature>
<accession>A0AAX3RL24</accession>
<dbReference type="AlphaFoldDB" id="A0AAX3RL24"/>
<feature type="compositionally biased region" description="Acidic residues" evidence="1">
    <location>
        <begin position="9"/>
        <end position="25"/>
    </location>
</feature>
<dbReference type="EMBL" id="CP120576">
    <property type="protein sequence ID" value="WEY84660.1"/>
    <property type="molecule type" value="Genomic_DNA"/>
</dbReference>
<evidence type="ECO:0000256" key="1">
    <source>
        <dbReference type="SAM" id="MobiDB-lite"/>
    </source>
</evidence>